<comment type="similarity">
    <text evidence="1 2">Belongs to the UPF0301 (AlgH) family.</text>
</comment>
<gene>
    <name evidence="3" type="ORF">JF888_07505</name>
</gene>
<name>A0A934NC25_9BACT</name>
<evidence type="ECO:0000313" key="3">
    <source>
        <dbReference type="EMBL" id="MBJ7603021.1"/>
    </source>
</evidence>
<organism evidence="3 4">
    <name type="scientific">Candidatus Dormiibacter inghamiae</name>
    <dbReference type="NCBI Taxonomy" id="3127013"/>
    <lineage>
        <taxon>Bacteria</taxon>
        <taxon>Bacillati</taxon>
        <taxon>Candidatus Dormiibacterota</taxon>
        <taxon>Candidatus Dormibacteria</taxon>
        <taxon>Candidatus Dormibacterales</taxon>
        <taxon>Candidatus Dormibacteraceae</taxon>
        <taxon>Candidatus Dormiibacter</taxon>
    </lineage>
</organism>
<evidence type="ECO:0000256" key="2">
    <source>
        <dbReference type="HAMAP-Rule" id="MF_00758"/>
    </source>
</evidence>
<dbReference type="AlphaFoldDB" id="A0A934NC25"/>
<protein>
    <recommendedName>
        <fullName evidence="2">UPF0301 protein JF888_07505</fullName>
    </recommendedName>
</protein>
<evidence type="ECO:0000256" key="1">
    <source>
        <dbReference type="ARBA" id="ARBA00009600"/>
    </source>
</evidence>
<dbReference type="EMBL" id="JAEKNQ010000030">
    <property type="protein sequence ID" value="MBJ7603021.1"/>
    <property type="molecule type" value="Genomic_DNA"/>
</dbReference>
<dbReference type="SUPFAM" id="SSF143456">
    <property type="entry name" value="VC0467-like"/>
    <property type="match status" value="1"/>
</dbReference>
<dbReference type="PANTHER" id="PTHR30327:SF1">
    <property type="entry name" value="UPF0301 PROTEIN YQGE"/>
    <property type="match status" value="1"/>
</dbReference>
<comment type="caution">
    <text evidence="3">The sequence shown here is derived from an EMBL/GenBank/DDBJ whole genome shotgun (WGS) entry which is preliminary data.</text>
</comment>
<dbReference type="InterPro" id="IPR003774">
    <property type="entry name" value="AlgH-like"/>
</dbReference>
<dbReference type="Proteomes" id="UP000620075">
    <property type="component" value="Unassembled WGS sequence"/>
</dbReference>
<sequence length="184" mass="19703">MVMLERGSLLVATPAIGDPNFERTVILLLAHSAEGSLGVILNRPSQLTVREMAPDWSTVSSEPAVVFLGGPVSPESVIHLGLARDGEAPDAWLPLLDRLGVVDGSADPDQLRGPLSQARIFLGYAGWGPGQLKDEIDSDGWYVLPGKPSDAFSGRPELLWGRVLRRQGGELAIVATYPTDIELN</sequence>
<evidence type="ECO:0000313" key="4">
    <source>
        <dbReference type="Proteomes" id="UP000620075"/>
    </source>
</evidence>
<dbReference type="PANTHER" id="PTHR30327">
    <property type="entry name" value="UNCHARACTERIZED PROTEIN YQGE"/>
    <property type="match status" value="1"/>
</dbReference>
<dbReference type="NCBIfam" id="NF001270">
    <property type="entry name" value="PRK00228.2-2"/>
    <property type="match status" value="1"/>
</dbReference>
<proteinExistence type="inferred from homology"/>
<accession>A0A934NC25</accession>
<dbReference type="Pfam" id="PF02622">
    <property type="entry name" value="DUF179"/>
    <property type="match status" value="1"/>
</dbReference>
<dbReference type="HAMAP" id="MF_00758">
    <property type="entry name" value="UPF0301"/>
    <property type="match status" value="1"/>
</dbReference>
<dbReference type="Gene3D" id="3.40.1740.10">
    <property type="entry name" value="VC0467-like"/>
    <property type="match status" value="1"/>
</dbReference>
<dbReference type="RefSeq" id="WP_338178321.1">
    <property type="nucleotide sequence ID" value="NZ_JAEKNQ010000030.1"/>
</dbReference>
<dbReference type="GO" id="GO:0005829">
    <property type="term" value="C:cytosol"/>
    <property type="evidence" value="ECO:0007669"/>
    <property type="project" value="TreeGrafter"/>
</dbReference>
<reference evidence="3 4" key="1">
    <citation type="submission" date="2020-10" db="EMBL/GenBank/DDBJ databases">
        <title>Ca. Dormibacterota MAGs.</title>
        <authorList>
            <person name="Montgomery K."/>
        </authorList>
    </citation>
    <scope>NUCLEOTIDE SEQUENCE [LARGE SCALE GENOMIC DNA]</scope>
    <source>
        <strain evidence="3">SC8811_S16_3</strain>
    </source>
</reference>